<gene>
    <name evidence="1" type="ORF">Agabi119p4_905</name>
</gene>
<sequence length="362" mass="40927">MLFLWPSCACRSAPICLPSPSASLYVLLLPWLDFAVRSIPDDVLFRVRRAALDNSEVFRDMFICCDQLSNETLSLDEPVQVLSALLQLLHYHPAPIIEVQPVTISIDSEDEDVNDTPSFNRERFMTRVPSYDYKTVIPLPVLQPTLFDLADKYGLSIDIFRALCSHLLAHAPTHPLRVYGFAASFECHYQRCRKARPSPSVIEENSSPADQRFGIDAEKEMEKEMRKVASKASQFLEPVGSYPMEEVLDAIPDVRALHRVVRLQHLRVKVLRDALNESEIFPKGYGTCLSHRENTMDCWDRQRKALAGKIDSGTDVAGEMELFVDTLAQCKTCHKAGVAAVEMLAYVCYRLLLQVQHAAWLA</sequence>
<reference evidence="1 2" key="1">
    <citation type="journal article" name="Sci. Rep.">
        <title>Telomere-to-telomere assembled and centromere annotated genomes of the two main subspecies of the button mushroom Agaricus bisporus reveal especially polymorphic chromosome ends.</title>
        <authorList>
            <person name="Sonnenberg A.S.M."/>
            <person name="Sedaghat-Telgerd N."/>
            <person name="Lavrijssen B."/>
            <person name="Ohm R.A."/>
            <person name="Hendrickx P.M."/>
            <person name="Scholtmeijer K."/>
            <person name="Baars J.J.P."/>
            <person name="van Peer A."/>
        </authorList>
    </citation>
    <scope>NUCLEOTIDE SEQUENCE [LARGE SCALE GENOMIC DNA]</scope>
    <source>
        <strain evidence="1 2">H119_p4</strain>
    </source>
</reference>
<comment type="caution">
    <text evidence="1">The sequence shown here is derived from an EMBL/GenBank/DDBJ whole genome shotgun (WGS) entry which is preliminary data.</text>
</comment>
<dbReference type="AlphaFoldDB" id="A0A8H7FBF6"/>
<dbReference type="EMBL" id="JABXXO010000001">
    <property type="protein sequence ID" value="KAF7784740.1"/>
    <property type="molecule type" value="Genomic_DNA"/>
</dbReference>
<dbReference type="Proteomes" id="UP000629468">
    <property type="component" value="Unassembled WGS sequence"/>
</dbReference>
<name>A0A8H7FBF6_AGABI</name>
<organism evidence="1 2">
    <name type="scientific">Agaricus bisporus var. burnettii</name>
    <dbReference type="NCBI Taxonomy" id="192524"/>
    <lineage>
        <taxon>Eukaryota</taxon>
        <taxon>Fungi</taxon>
        <taxon>Dikarya</taxon>
        <taxon>Basidiomycota</taxon>
        <taxon>Agaricomycotina</taxon>
        <taxon>Agaricomycetes</taxon>
        <taxon>Agaricomycetidae</taxon>
        <taxon>Agaricales</taxon>
        <taxon>Agaricineae</taxon>
        <taxon>Agaricaceae</taxon>
        <taxon>Agaricus</taxon>
    </lineage>
</organism>
<protein>
    <submittedName>
        <fullName evidence="1">Uncharacterized protein</fullName>
    </submittedName>
</protein>
<proteinExistence type="predicted"/>
<evidence type="ECO:0000313" key="2">
    <source>
        <dbReference type="Proteomes" id="UP000629468"/>
    </source>
</evidence>
<accession>A0A8H7FBF6</accession>
<evidence type="ECO:0000313" key="1">
    <source>
        <dbReference type="EMBL" id="KAF7784740.1"/>
    </source>
</evidence>